<sequence>MNLTCVDDDADFLDLTAMFLERKLPSATVLTTTRVDDALDTLDTGPIHCVVSDYELPERTGLDFLRTVRGKYPELPFIFFTGEGSGRIASEAISAGVTDYLQKRGASQYDRLATRGRNAVAQYRAERELQERVEELTAISSRPSTRSNTNRSCATVRRS</sequence>
<evidence type="ECO:0000313" key="5">
    <source>
        <dbReference type="EMBL" id="TKR24841.1"/>
    </source>
</evidence>
<evidence type="ECO:0000256" key="3">
    <source>
        <dbReference type="SAM" id="MobiDB-lite"/>
    </source>
</evidence>
<feature type="modified residue" description="4-aspartylphosphate" evidence="2">
    <location>
        <position position="53"/>
    </location>
</feature>
<comment type="caution">
    <text evidence="5">The sequence shown here is derived from an EMBL/GenBank/DDBJ whole genome shotgun (WGS) entry which is preliminary data.</text>
</comment>
<dbReference type="OrthoDB" id="8127at2157"/>
<evidence type="ECO:0000256" key="1">
    <source>
        <dbReference type="ARBA" id="ARBA00022553"/>
    </source>
</evidence>
<dbReference type="PANTHER" id="PTHR44591:SF3">
    <property type="entry name" value="RESPONSE REGULATORY DOMAIN-CONTAINING PROTEIN"/>
    <property type="match status" value="1"/>
</dbReference>
<reference evidence="5 6" key="1">
    <citation type="submission" date="2019-04" db="EMBL/GenBank/DDBJ databases">
        <title>Natronomonas sp. F20-122 a newhaloarchaeon isolated from a saline saltern of Isla Bacuta, Huelva, Spain.</title>
        <authorList>
            <person name="Duran-Viseras A."/>
            <person name="Sanchez-Porro C."/>
            <person name="Ventosa A."/>
        </authorList>
    </citation>
    <scope>NUCLEOTIDE SEQUENCE [LARGE SCALE GENOMIC DNA]</scope>
    <source>
        <strain evidence="5 6">F20-122</strain>
    </source>
</reference>
<dbReference type="PROSITE" id="PS50110">
    <property type="entry name" value="RESPONSE_REGULATORY"/>
    <property type="match status" value="1"/>
</dbReference>
<dbReference type="Gene3D" id="3.40.50.2300">
    <property type="match status" value="1"/>
</dbReference>
<name>A0A4U5J9D9_9EURY</name>
<keyword evidence="6" id="KW-1185">Reference proteome</keyword>
<proteinExistence type="predicted"/>
<dbReference type="InterPro" id="IPR050595">
    <property type="entry name" value="Bact_response_regulator"/>
</dbReference>
<dbReference type="AlphaFoldDB" id="A0A4U5J9D9"/>
<keyword evidence="1 2" id="KW-0597">Phosphoprotein</keyword>
<evidence type="ECO:0000259" key="4">
    <source>
        <dbReference type="PROSITE" id="PS50110"/>
    </source>
</evidence>
<dbReference type="PANTHER" id="PTHR44591">
    <property type="entry name" value="STRESS RESPONSE REGULATOR PROTEIN 1"/>
    <property type="match status" value="1"/>
</dbReference>
<dbReference type="Proteomes" id="UP000308037">
    <property type="component" value="Unassembled WGS sequence"/>
</dbReference>
<dbReference type="GO" id="GO:0000160">
    <property type="term" value="P:phosphorelay signal transduction system"/>
    <property type="evidence" value="ECO:0007669"/>
    <property type="project" value="InterPro"/>
</dbReference>
<organism evidence="5 6">
    <name type="scientific">Natronomonas salsuginis</name>
    <dbReference type="NCBI Taxonomy" id="2217661"/>
    <lineage>
        <taxon>Archaea</taxon>
        <taxon>Methanobacteriati</taxon>
        <taxon>Methanobacteriota</taxon>
        <taxon>Stenosarchaea group</taxon>
        <taxon>Halobacteria</taxon>
        <taxon>Halobacteriales</taxon>
        <taxon>Natronomonadaceae</taxon>
        <taxon>Natronomonas</taxon>
    </lineage>
</organism>
<dbReference type="RefSeq" id="WP_137277264.1">
    <property type="nucleotide sequence ID" value="NZ_QKNX01000006.1"/>
</dbReference>
<dbReference type="CDD" id="cd00156">
    <property type="entry name" value="REC"/>
    <property type="match status" value="1"/>
</dbReference>
<dbReference type="SMART" id="SM00448">
    <property type="entry name" value="REC"/>
    <property type="match status" value="1"/>
</dbReference>
<feature type="domain" description="Response regulatory" evidence="4">
    <location>
        <begin position="2"/>
        <end position="118"/>
    </location>
</feature>
<dbReference type="SUPFAM" id="SSF52172">
    <property type="entry name" value="CheY-like"/>
    <property type="match status" value="1"/>
</dbReference>
<dbReference type="InterPro" id="IPR001789">
    <property type="entry name" value="Sig_transdc_resp-reg_receiver"/>
</dbReference>
<dbReference type="Pfam" id="PF00072">
    <property type="entry name" value="Response_reg"/>
    <property type="match status" value="1"/>
</dbReference>
<dbReference type="EMBL" id="QKNX01000006">
    <property type="protein sequence ID" value="TKR24841.1"/>
    <property type="molecule type" value="Genomic_DNA"/>
</dbReference>
<protein>
    <submittedName>
        <fullName evidence="5">Response regulator</fullName>
    </submittedName>
</protein>
<accession>A0A4U5J9D9</accession>
<dbReference type="InterPro" id="IPR011006">
    <property type="entry name" value="CheY-like_superfamily"/>
</dbReference>
<feature type="compositionally biased region" description="Low complexity" evidence="3">
    <location>
        <begin position="140"/>
        <end position="152"/>
    </location>
</feature>
<gene>
    <name evidence="5" type="ORF">DM868_12955</name>
</gene>
<evidence type="ECO:0000256" key="2">
    <source>
        <dbReference type="PROSITE-ProRule" id="PRU00169"/>
    </source>
</evidence>
<evidence type="ECO:0000313" key="6">
    <source>
        <dbReference type="Proteomes" id="UP000308037"/>
    </source>
</evidence>
<feature type="region of interest" description="Disordered" evidence="3">
    <location>
        <begin position="139"/>
        <end position="159"/>
    </location>
</feature>